<comment type="caution">
    <text evidence="6">The sequence shown here is derived from an EMBL/GenBank/DDBJ whole genome shotgun (WGS) entry which is preliminary data.</text>
</comment>
<feature type="binding site" evidence="3">
    <location>
        <position position="151"/>
    </location>
    <ligand>
        <name>Cu cation</name>
        <dbReference type="ChEBI" id="CHEBI:23378"/>
    </ligand>
</feature>
<feature type="binding site" evidence="3">
    <location>
        <position position="62"/>
    </location>
    <ligand>
        <name>Cu cation</name>
        <dbReference type="ChEBI" id="CHEBI:23378"/>
    </ligand>
</feature>
<dbReference type="PANTHER" id="PTHR12151:SF25">
    <property type="entry name" value="LINALOOL DEHYDRATASE_ISOMERASE DOMAIN-CONTAINING PROTEIN"/>
    <property type="match status" value="1"/>
</dbReference>
<dbReference type="Pfam" id="PF02630">
    <property type="entry name" value="SCO1-SenC"/>
    <property type="match status" value="1"/>
</dbReference>
<proteinExistence type="inferred from homology"/>
<accession>A0A512L918</accession>
<evidence type="ECO:0000256" key="2">
    <source>
        <dbReference type="ARBA" id="ARBA00023008"/>
    </source>
</evidence>
<feature type="disulfide bond" description="Redox-active" evidence="4">
    <location>
        <begin position="62"/>
        <end position="66"/>
    </location>
</feature>
<dbReference type="CDD" id="cd02968">
    <property type="entry name" value="SCO"/>
    <property type="match status" value="1"/>
</dbReference>
<evidence type="ECO:0000256" key="1">
    <source>
        <dbReference type="ARBA" id="ARBA00010996"/>
    </source>
</evidence>
<organism evidence="6 7">
    <name type="scientific">Sulfuriferula plumbiphila</name>
    <dbReference type="NCBI Taxonomy" id="171865"/>
    <lineage>
        <taxon>Bacteria</taxon>
        <taxon>Pseudomonadati</taxon>
        <taxon>Pseudomonadota</taxon>
        <taxon>Betaproteobacteria</taxon>
        <taxon>Nitrosomonadales</taxon>
        <taxon>Sulfuricellaceae</taxon>
        <taxon>Sulfuriferula</taxon>
    </lineage>
</organism>
<protein>
    <submittedName>
        <fullName evidence="6">Photosynthetic protein synthase I</fullName>
    </submittedName>
</protein>
<gene>
    <name evidence="6" type="ORF">TPL01_21260</name>
</gene>
<dbReference type="Gene3D" id="3.40.30.10">
    <property type="entry name" value="Glutaredoxin"/>
    <property type="match status" value="1"/>
</dbReference>
<dbReference type="EMBL" id="BKAD01000021">
    <property type="protein sequence ID" value="GEP30988.1"/>
    <property type="molecule type" value="Genomic_DNA"/>
</dbReference>
<evidence type="ECO:0000256" key="3">
    <source>
        <dbReference type="PIRSR" id="PIRSR603782-1"/>
    </source>
</evidence>
<feature type="domain" description="Thioredoxin" evidence="5">
    <location>
        <begin position="6"/>
        <end position="186"/>
    </location>
</feature>
<dbReference type="PANTHER" id="PTHR12151">
    <property type="entry name" value="ELECTRON TRANSPORT PROTIN SCO1/SENC FAMILY MEMBER"/>
    <property type="match status" value="1"/>
</dbReference>
<dbReference type="InterPro" id="IPR003782">
    <property type="entry name" value="SCO1/SenC"/>
</dbReference>
<dbReference type="SUPFAM" id="SSF52833">
    <property type="entry name" value="Thioredoxin-like"/>
    <property type="match status" value="1"/>
</dbReference>
<comment type="similarity">
    <text evidence="1">Belongs to the SCO1/2 family.</text>
</comment>
<name>A0A512L918_9PROT</name>
<keyword evidence="2 3" id="KW-0186">Copper</keyword>
<keyword evidence="3" id="KW-0479">Metal-binding</keyword>
<keyword evidence="4" id="KW-1015">Disulfide bond</keyword>
<dbReference type="InterPro" id="IPR013766">
    <property type="entry name" value="Thioredoxin_domain"/>
</dbReference>
<dbReference type="PROSITE" id="PS51352">
    <property type="entry name" value="THIOREDOXIN_2"/>
    <property type="match status" value="1"/>
</dbReference>
<dbReference type="FunFam" id="3.40.30.10:FF:000013">
    <property type="entry name" value="Blast:Protein SCO1 homolog, mitochondrial"/>
    <property type="match status" value="1"/>
</dbReference>
<dbReference type="Proteomes" id="UP000321337">
    <property type="component" value="Unassembled WGS sequence"/>
</dbReference>
<feature type="binding site" evidence="3">
    <location>
        <position position="66"/>
    </location>
    <ligand>
        <name>Cu cation</name>
        <dbReference type="ChEBI" id="CHEBI:23378"/>
    </ligand>
</feature>
<evidence type="ECO:0000313" key="6">
    <source>
        <dbReference type="EMBL" id="GEP30988.1"/>
    </source>
</evidence>
<dbReference type="GO" id="GO:0046872">
    <property type="term" value="F:metal ion binding"/>
    <property type="evidence" value="ECO:0007669"/>
    <property type="project" value="UniProtKB-KW"/>
</dbReference>
<sequence>MASVIALFGLTACQQQEPWALDNITGLMPKLEFGLTNDTGQAVTAAAYHGKLVLLYFGYTHCPDVCPTTLATLAQAVRGLGADADKVRVLFVTVDPVRDTTQVLRRYATAFGPEFIGLRGNDDALDALTRRYRVVYSRDKPDAQGNYAVNHSSAVFIFDNSGKARLLGSSSSKAPEITQDLRRLLASD</sequence>
<keyword evidence="7" id="KW-1185">Reference proteome</keyword>
<evidence type="ECO:0000259" key="5">
    <source>
        <dbReference type="PROSITE" id="PS51352"/>
    </source>
</evidence>
<evidence type="ECO:0000256" key="4">
    <source>
        <dbReference type="PIRSR" id="PIRSR603782-2"/>
    </source>
</evidence>
<evidence type="ECO:0000313" key="7">
    <source>
        <dbReference type="Proteomes" id="UP000321337"/>
    </source>
</evidence>
<dbReference type="AlphaFoldDB" id="A0A512L918"/>
<dbReference type="InterPro" id="IPR036249">
    <property type="entry name" value="Thioredoxin-like_sf"/>
</dbReference>
<reference evidence="6 7" key="1">
    <citation type="submission" date="2019-07" db="EMBL/GenBank/DDBJ databases">
        <title>Whole genome shotgun sequence of Thiobacillus plumbophilus NBRC 107929.</title>
        <authorList>
            <person name="Hosoyama A."/>
            <person name="Uohara A."/>
            <person name="Ohji S."/>
            <person name="Ichikawa N."/>
        </authorList>
    </citation>
    <scope>NUCLEOTIDE SEQUENCE [LARGE SCALE GENOMIC DNA]</scope>
    <source>
        <strain evidence="6 7">NBRC 107929</strain>
    </source>
</reference>